<dbReference type="AlphaFoldDB" id="A0AA42DM52"/>
<dbReference type="Gene3D" id="3.40.50.620">
    <property type="entry name" value="HUPs"/>
    <property type="match status" value="1"/>
</dbReference>
<accession>A0AA42DM52</accession>
<evidence type="ECO:0000313" key="2">
    <source>
        <dbReference type="EMBL" id="MDA3731519.1"/>
    </source>
</evidence>
<name>A0AA42DM52_9FIRM</name>
<dbReference type="PANTHER" id="PTHR30336:SF20">
    <property type="entry name" value="DUF218 DOMAIN-CONTAINING PROTEIN"/>
    <property type="match status" value="1"/>
</dbReference>
<dbReference type="InterPro" id="IPR014729">
    <property type="entry name" value="Rossmann-like_a/b/a_fold"/>
</dbReference>
<proteinExistence type="predicted"/>
<dbReference type="CDD" id="cd06259">
    <property type="entry name" value="YdcF-like"/>
    <property type="match status" value="1"/>
</dbReference>
<dbReference type="InterPro" id="IPR003848">
    <property type="entry name" value="DUF218"/>
</dbReference>
<dbReference type="GO" id="GO:0005886">
    <property type="term" value="C:plasma membrane"/>
    <property type="evidence" value="ECO:0007669"/>
    <property type="project" value="TreeGrafter"/>
</dbReference>
<gene>
    <name evidence="2" type="ORF">PBV87_08520</name>
</gene>
<dbReference type="Pfam" id="PF02698">
    <property type="entry name" value="DUF218"/>
    <property type="match status" value="1"/>
</dbReference>
<evidence type="ECO:0000259" key="1">
    <source>
        <dbReference type="Pfam" id="PF02698"/>
    </source>
</evidence>
<feature type="domain" description="DUF218" evidence="1">
    <location>
        <begin position="38"/>
        <end position="173"/>
    </location>
</feature>
<organism evidence="2 3">
    <name type="scientific">Holtiella tumoricola</name>
    <dbReference type="NCBI Taxonomy" id="3018743"/>
    <lineage>
        <taxon>Bacteria</taxon>
        <taxon>Bacillati</taxon>
        <taxon>Bacillota</taxon>
        <taxon>Clostridia</taxon>
        <taxon>Lachnospirales</taxon>
        <taxon>Cellulosilyticaceae</taxon>
        <taxon>Holtiella</taxon>
    </lineage>
</organism>
<dbReference type="RefSeq" id="WP_271011893.1">
    <property type="nucleotide sequence ID" value="NZ_JAQIFT010000037.1"/>
</dbReference>
<dbReference type="Proteomes" id="UP001169242">
    <property type="component" value="Unassembled WGS sequence"/>
</dbReference>
<keyword evidence="3" id="KW-1185">Reference proteome</keyword>
<dbReference type="EMBL" id="JAQIFT010000037">
    <property type="protein sequence ID" value="MDA3731519.1"/>
    <property type="molecule type" value="Genomic_DNA"/>
</dbReference>
<evidence type="ECO:0000313" key="3">
    <source>
        <dbReference type="Proteomes" id="UP001169242"/>
    </source>
</evidence>
<dbReference type="PANTHER" id="PTHR30336">
    <property type="entry name" value="INNER MEMBRANE PROTEIN, PROBABLE PERMEASE"/>
    <property type="match status" value="1"/>
</dbReference>
<comment type="caution">
    <text evidence="2">The sequence shown here is derived from an EMBL/GenBank/DDBJ whole genome shotgun (WGS) entry which is preliminary data.</text>
</comment>
<reference evidence="2" key="1">
    <citation type="journal article" date="2023" name="Int. J. Syst. Evol. Microbiol.">
        <title>&lt;i&gt;Holtiella tumoricola&lt;/i&gt; gen. nov. sp. nov., isolated from a human clinical sample.</title>
        <authorList>
            <person name="Allen-Vercoe E."/>
            <person name="Daigneault M.C."/>
            <person name="Vancuren S.J."/>
            <person name="Cochrane K."/>
            <person name="O'Neal L.L."/>
            <person name="Sankaranarayanan K."/>
            <person name="Lawson P.A."/>
        </authorList>
    </citation>
    <scope>NUCLEOTIDE SEQUENCE</scope>
    <source>
        <strain evidence="2">CC70A</strain>
    </source>
</reference>
<dbReference type="InterPro" id="IPR051599">
    <property type="entry name" value="Cell_Envelope_Assoc"/>
</dbReference>
<sequence>MKILKDITEFIFVESDISTIEEVDIIFIPGSSKYQLPELAAELYKQGLSKLVIPAGKYSSKNNTFAIKNVKGTNYEGFYETDWGFCKEVLIKNGVPCEAILKEEESMNTYENALFSKKILEENHLEVNKAILVCQAFHARRALMTYSVVFPNIEFYVCPVITQGITKDNWFESEYGIKRVLGEVEKCGKYFSSYIKELVIK</sequence>
<protein>
    <submittedName>
        <fullName evidence="2">YdcF family protein</fullName>
    </submittedName>
</protein>